<dbReference type="EMBL" id="BOPV01000001">
    <property type="protein sequence ID" value="GIL38522.1"/>
    <property type="molecule type" value="Genomic_DNA"/>
</dbReference>
<evidence type="ECO:0000313" key="2">
    <source>
        <dbReference type="EMBL" id="GIL38522.1"/>
    </source>
</evidence>
<feature type="domain" description="Ice-binding protein C-terminal" evidence="1">
    <location>
        <begin position="235"/>
        <end position="258"/>
    </location>
</feature>
<evidence type="ECO:0000313" key="3">
    <source>
        <dbReference type="Proteomes" id="UP000681075"/>
    </source>
</evidence>
<proteinExistence type="predicted"/>
<dbReference type="Pfam" id="PF07589">
    <property type="entry name" value="PEP-CTERM"/>
    <property type="match status" value="1"/>
</dbReference>
<protein>
    <recommendedName>
        <fullName evidence="1">Ice-binding protein C-terminal domain-containing protein</fullName>
    </recommendedName>
</protein>
<dbReference type="AlphaFoldDB" id="A0A8S8X8Z3"/>
<accession>A0A8S8X8Z3</accession>
<dbReference type="Proteomes" id="UP000681075">
    <property type="component" value="Unassembled WGS sequence"/>
</dbReference>
<gene>
    <name evidence="2" type="ORF">TMPK1_07590</name>
</gene>
<evidence type="ECO:0000259" key="1">
    <source>
        <dbReference type="Pfam" id="PF07589"/>
    </source>
</evidence>
<organism evidence="2 3">
    <name type="scientific">Roseiterribacter gracilis</name>
    <dbReference type="NCBI Taxonomy" id="2812848"/>
    <lineage>
        <taxon>Bacteria</taxon>
        <taxon>Pseudomonadati</taxon>
        <taxon>Pseudomonadota</taxon>
        <taxon>Alphaproteobacteria</taxon>
        <taxon>Rhodospirillales</taxon>
        <taxon>Roseiterribacteraceae</taxon>
        <taxon>Roseiterribacter</taxon>
    </lineage>
</organism>
<reference evidence="2" key="1">
    <citation type="submission" date="2021-02" db="EMBL/GenBank/DDBJ databases">
        <title>Genome sequence of Rhodospirillales sp. strain TMPK1 isolated from soil.</title>
        <authorList>
            <person name="Nakai R."/>
            <person name="Kusada H."/>
            <person name="Tamaki H."/>
        </authorList>
    </citation>
    <scope>NUCLEOTIDE SEQUENCE</scope>
    <source>
        <strain evidence="2">TMPK1</strain>
    </source>
</reference>
<sequence>MPAAAGSIDCQPIPPRQSIAAAVIPAVAAASSAPAKRHHIRKARVQQAGIGMAAADSHPPRIHRTKPRVVAKPAAAPLPVAAATPPLPAYCRQTVPGAVLAPLAAPASPLGRLRNAAASPALYAAGGASAPVGSSATPTGLSSSAVAQFPTAIDTVHNTPAIGVPGIDFPTSPTGAFPTVDHTTPVTTTPEIPVTTVILPPLTTPITTPSLPTITPIVIVDTTPPGGATPDVPQQVPEPDSLVLFLSGLGALVGARWRVQR</sequence>
<dbReference type="InterPro" id="IPR013424">
    <property type="entry name" value="Ice-binding_C"/>
</dbReference>
<comment type="caution">
    <text evidence="2">The sequence shown here is derived from an EMBL/GenBank/DDBJ whole genome shotgun (WGS) entry which is preliminary data.</text>
</comment>
<name>A0A8S8X8Z3_9PROT</name>
<keyword evidence="3" id="KW-1185">Reference proteome</keyword>